<proteinExistence type="predicted"/>
<feature type="transmembrane region" description="Helical" evidence="2">
    <location>
        <begin position="62"/>
        <end position="85"/>
    </location>
</feature>
<comment type="caution">
    <text evidence="3">The sequence shown here is derived from an EMBL/GenBank/DDBJ whole genome shotgun (WGS) entry which is preliminary data.</text>
</comment>
<keyword evidence="4" id="KW-1185">Reference proteome</keyword>
<feature type="compositionally biased region" description="Polar residues" evidence="1">
    <location>
        <begin position="285"/>
        <end position="297"/>
    </location>
</feature>
<name>A0AAD9WHJ7_9HELO</name>
<dbReference type="EMBL" id="JAUBYV010000001">
    <property type="protein sequence ID" value="KAK2629614.1"/>
    <property type="molecule type" value="Genomic_DNA"/>
</dbReference>
<evidence type="ECO:0000256" key="1">
    <source>
        <dbReference type="SAM" id="MobiDB-lite"/>
    </source>
</evidence>
<dbReference type="AlphaFoldDB" id="A0AAD9WHJ7"/>
<evidence type="ECO:0000313" key="4">
    <source>
        <dbReference type="Proteomes" id="UP001285354"/>
    </source>
</evidence>
<feature type="region of interest" description="Disordered" evidence="1">
    <location>
        <begin position="242"/>
        <end position="308"/>
    </location>
</feature>
<dbReference type="Proteomes" id="UP001285354">
    <property type="component" value="Unassembled WGS sequence"/>
</dbReference>
<accession>A0AAD9WHJ7</accession>
<organism evidence="3 4">
    <name type="scientific">Diplocarpon rosae</name>
    <dbReference type="NCBI Taxonomy" id="946125"/>
    <lineage>
        <taxon>Eukaryota</taxon>
        <taxon>Fungi</taxon>
        <taxon>Dikarya</taxon>
        <taxon>Ascomycota</taxon>
        <taxon>Pezizomycotina</taxon>
        <taxon>Leotiomycetes</taxon>
        <taxon>Helotiales</taxon>
        <taxon>Drepanopezizaceae</taxon>
        <taxon>Diplocarpon</taxon>
    </lineage>
</organism>
<feature type="transmembrane region" description="Helical" evidence="2">
    <location>
        <begin position="21"/>
        <end position="42"/>
    </location>
</feature>
<evidence type="ECO:0000313" key="3">
    <source>
        <dbReference type="EMBL" id="KAK2629614.1"/>
    </source>
</evidence>
<keyword evidence="2" id="KW-0472">Membrane</keyword>
<sequence>MSQARLKTDLNSYAYSQIRSLSLPIPRALALFTVILPFITGISARSTYGLVRRSANAEPYQLTIPLIAVIGFQLIYETIIATLALTHIVPPIALNCGLQSKWLQLHRVKDADAIRAIQDTFACCGLNTVRDHSWPFTEPPTCASVYTRSRPCIGAWRKAEQTNAGLLLLVAIAVFIIQVHQDSKQCICSEIHREKQVLSLICLLTDGSSTQWARHFKRTGHDSEEAEEDNRATMRRLIEENAENYHDEPNEEPSSQAIDAPNRDTDQGPIVLPSHLTHDGEDTNDPPTSMGSINPNYSERGDDRPQQRRVFSGLILEVTA</sequence>
<keyword evidence="2" id="KW-0812">Transmembrane</keyword>
<keyword evidence="2" id="KW-1133">Transmembrane helix</keyword>
<evidence type="ECO:0000256" key="2">
    <source>
        <dbReference type="SAM" id="Phobius"/>
    </source>
</evidence>
<evidence type="ECO:0008006" key="5">
    <source>
        <dbReference type="Google" id="ProtNLM"/>
    </source>
</evidence>
<gene>
    <name evidence="3" type="ORF">QTJ16_000434</name>
</gene>
<reference evidence="3" key="1">
    <citation type="submission" date="2023-06" db="EMBL/GenBank/DDBJ databases">
        <title>Draft genome of Marssonina rosae.</title>
        <authorList>
            <person name="Cheng Q."/>
        </authorList>
    </citation>
    <scope>NUCLEOTIDE SEQUENCE</scope>
    <source>
        <strain evidence="3">R4</strain>
    </source>
</reference>
<protein>
    <recommendedName>
        <fullName evidence="5">Tetraspanin Tsp3</fullName>
    </recommendedName>
</protein>